<gene>
    <name evidence="1" type="ORF">RXV79_05130</name>
</gene>
<proteinExistence type="predicted"/>
<dbReference type="EMBL" id="CP136336">
    <property type="protein sequence ID" value="WOB09446.1"/>
    <property type="molecule type" value="Genomic_DNA"/>
</dbReference>
<name>A0ABZ0D1V2_9BURK</name>
<reference evidence="1 2" key="1">
    <citation type="submission" date="2023-10" db="EMBL/GenBank/DDBJ databases">
        <title>Bacteria for the degradation of biodegradable plastic PBAT(Polybutylene adipate terephthalate).</title>
        <authorList>
            <person name="Weon H.-Y."/>
            <person name="Yeon J."/>
        </authorList>
    </citation>
    <scope>NUCLEOTIDE SEQUENCE [LARGE SCALE GENOMIC DNA]</scope>
    <source>
        <strain evidence="1 2">SBD 7-3</strain>
    </source>
</reference>
<dbReference type="Gene3D" id="3.40.50.1820">
    <property type="entry name" value="alpha/beta hydrolase"/>
    <property type="match status" value="1"/>
</dbReference>
<sequence>MNNNVRGSLLQLFGARVGVAARWAVLRALPLMLLLQLDIGHAQQLSRPSSILSQEVSFKRFDKVELGPREPCPAWLAVGDEAVCRLLQVVYRDVYLSGFLLTRAVPSDQLVIYHAGHEAGAALEGLARSDELLILPDAASFVGRLFAQDADVLVLFMPGTGFAPRDQPPSVQRIFQVVSNHSAFALLDSQGDSAAAYFIAHVRGFLDRFAAPYRSIVMVGRSGGGYSTTLAAAHDTRIMCSVSFFGSLPIRLRLPTEADLRDDLGDFEQYGLYLFKRMDYTDLYALATQPRRRHVQVYNEEDNCCFSGFDKGRRVAELFRRQYPAVRGFDVEFLPKRSEADHYNLDESAFSVLQSKCNLR</sequence>
<accession>A0ABZ0D1V2</accession>
<dbReference type="Proteomes" id="UP001303946">
    <property type="component" value="Chromosome"/>
</dbReference>
<dbReference type="RefSeq" id="WP_316702399.1">
    <property type="nucleotide sequence ID" value="NZ_CP136336.1"/>
</dbReference>
<evidence type="ECO:0000313" key="1">
    <source>
        <dbReference type="EMBL" id="WOB09446.1"/>
    </source>
</evidence>
<dbReference type="SUPFAM" id="SSF53474">
    <property type="entry name" value="alpha/beta-Hydrolases"/>
    <property type="match status" value="1"/>
</dbReference>
<keyword evidence="2" id="KW-1185">Reference proteome</keyword>
<protein>
    <recommendedName>
        <fullName evidence="3">Alpha/beta hydrolase</fullName>
    </recommendedName>
</protein>
<evidence type="ECO:0000313" key="2">
    <source>
        <dbReference type="Proteomes" id="UP001303946"/>
    </source>
</evidence>
<dbReference type="InterPro" id="IPR029058">
    <property type="entry name" value="AB_hydrolase_fold"/>
</dbReference>
<evidence type="ECO:0008006" key="3">
    <source>
        <dbReference type="Google" id="ProtNLM"/>
    </source>
</evidence>
<organism evidence="1 2">
    <name type="scientific">Piscinibacter gummiphilus</name>
    <dbReference type="NCBI Taxonomy" id="946333"/>
    <lineage>
        <taxon>Bacteria</taxon>
        <taxon>Pseudomonadati</taxon>
        <taxon>Pseudomonadota</taxon>
        <taxon>Betaproteobacteria</taxon>
        <taxon>Burkholderiales</taxon>
        <taxon>Sphaerotilaceae</taxon>
        <taxon>Piscinibacter</taxon>
    </lineage>
</organism>